<dbReference type="GeneID" id="70912982"/>
<dbReference type="Gene3D" id="1.10.10.60">
    <property type="entry name" value="Homeodomain-like"/>
    <property type="match status" value="1"/>
</dbReference>
<feature type="transmembrane region" description="Helical" evidence="4">
    <location>
        <begin position="727"/>
        <end position="751"/>
    </location>
</feature>
<dbReference type="PROSITE" id="PS01124">
    <property type="entry name" value="HTH_ARAC_FAMILY_2"/>
    <property type="match status" value="1"/>
</dbReference>
<accession>A0AAN0Y1A5</accession>
<evidence type="ECO:0000313" key="7">
    <source>
        <dbReference type="EMBL" id="ANQ11981.1"/>
    </source>
</evidence>
<keyword evidence="4" id="KW-0472">Membrane</keyword>
<dbReference type="SUPFAM" id="SSF46689">
    <property type="entry name" value="Homeodomain-like"/>
    <property type="match status" value="1"/>
</dbReference>
<dbReference type="GO" id="GO:0043565">
    <property type="term" value="F:sequence-specific DNA binding"/>
    <property type="evidence" value="ECO:0007669"/>
    <property type="project" value="InterPro"/>
</dbReference>
<dbReference type="PANTHER" id="PTHR43280:SF28">
    <property type="entry name" value="HTH-TYPE TRANSCRIPTIONAL ACTIVATOR RHAS"/>
    <property type="match status" value="1"/>
</dbReference>
<dbReference type="Pfam" id="PF12833">
    <property type="entry name" value="HTH_18"/>
    <property type="match status" value="1"/>
</dbReference>
<keyword evidence="3" id="KW-0804">Transcription</keyword>
<dbReference type="InterPro" id="IPR015943">
    <property type="entry name" value="WD40/YVTN_repeat-like_dom_sf"/>
</dbReference>
<gene>
    <name evidence="7" type="ORF">BA890_04100</name>
</gene>
<dbReference type="AlphaFoldDB" id="A0AAN0Y1A5"/>
<dbReference type="InterPro" id="IPR013783">
    <property type="entry name" value="Ig-like_fold"/>
</dbReference>
<evidence type="ECO:0000313" key="8">
    <source>
        <dbReference type="Proteomes" id="UP000092741"/>
    </source>
</evidence>
<dbReference type="Gene3D" id="2.130.10.10">
    <property type="entry name" value="YVTN repeat-like/Quinoprotein amine dehydrogenase"/>
    <property type="match status" value="2"/>
</dbReference>
<dbReference type="Gene3D" id="2.60.40.10">
    <property type="entry name" value="Immunoglobulins"/>
    <property type="match status" value="1"/>
</dbReference>
<reference evidence="7 8" key="1">
    <citation type="submission" date="2016-07" db="EMBL/GenBank/DDBJ databases">
        <title>Developing Vibrio natriegens as a novel, fast-growing host for biotechnology.</title>
        <authorList>
            <person name="Weinstock M.T."/>
            <person name="Hesek E.D."/>
            <person name="Wilson C.M."/>
            <person name="Gibson D.G."/>
        </authorList>
    </citation>
    <scope>NUCLEOTIDE SEQUENCE [LARGE SCALE GENOMIC DNA]</scope>
    <source>
        <strain evidence="7 8">ATCC 14048</strain>
    </source>
</reference>
<feature type="chain" id="PRO_5042851294" evidence="5">
    <location>
        <begin position="21"/>
        <end position="1122"/>
    </location>
</feature>
<evidence type="ECO:0000259" key="6">
    <source>
        <dbReference type="PROSITE" id="PS01124"/>
    </source>
</evidence>
<dbReference type="SUPFAM" id="SSF63829">
    <property type="entry name" value="Calcium-dependent phosphotriesterase"/>
    <property type="match status" value="3"/>
</dbReference>
<dbReference type="InterPro" id="IPR018060">
    <property type="entry name" value="HTH_AraC"/>
</dbReference>
<dbReference type="Proteomes" id="UP000092741">
    <property type="component" value="Chromosome 1"/>
</dbReference>
<dbReference type="EMBL" id="CP016345">
    <property type="protein sequence ID" value="ANQ11981.1"/>
    <property type="molecule type" value="Genomic_DNA"/>
</dbReference>
<dbReference type="SMART" id="SM00342">
    <property type="entry name" value="HTH_ARAC"/>
    <property type="match status" value="1"/>
</dbReference>
<dbReference type="InterPro" id="IPR002908">
    <property type="entry name" value="Frataxin/CyaY"/>
</dbReference>
<evidence type="ECO:0000256" key="1">
    <source>
        <dbReference type="ARBA" id="ARBA00023015"/>
    </source>
</evidence>
<dbReference type="InterPro" id="IPR009057">
    <property type="entry name" value="Homeodomain-like_sf"/>
</dbReference>
<dbReference type="PRINTS" id="PR00032">
    <property type="entry name" value="HTHARAC"/>
</dbReference>
<proteinExistence type="predicted"/>
<dbReference type="KEGG" id="vna:PN96_09245"/>
<keyword evidence="2" id="KW-0238">DNA-binding</keyword>
<keyword evidence="5" id="KW-0732">Signal</keyword>
<name>A0AAN0Y1A5_VIBNA</name>
<sequence>MLRYLALLLVGAAISCHAFAFNKANAIFYPLPTQVKGTFVAAENLYLGEQGGLWIHDVHGRVLFYDGQNILPKSGSFLKSPVKQLAYNKGAFWTFVENEVYQTYPNQERRLVFSLNPGSQIRKIGASNHYIWVSDGAHFYTYNIETSELKTYSLLHLYHHSNNSYVYINDAIFIENKWALATTSGFYLSEGNAFDHVAESGQNYIEKIYYSPTRREILVGTLRGALVFNINEPNKQVTQVGGSHVLTFAETNQEYWVGTEHGLYLYSFLTGEVTEVESSSFLELELDSNKIFSLLSDNMGGMWIATGQGIRYYSMFSKKFERITFSSYDSQTLSGRIRKTVTGPDGALWFADDYKLYRRGLHGNEIILESHTPINDLVFQEGLLWLATSEGLKVFDLDGLKDVTFPYLQVMAGHAVEHLAADDASRLWVASGYQLYNVDIANQRVRNLGSEWLVSQYLPAKITSLYDTQDRLLIGTDHGVYEYDNEQIRFKRFSEKFGESLDILTASDGNLWFASSYGLFKTVNVGDSEQVVELSVSNAKPACMISDAQGVWLASSVGLSYYHLSGELVKHFSSSSGLINNEFLPGICTVIQGDENQDSELVLGSKYGLVKAKASTLRVSNAPESTFIVSQVVHENEVIQVGSANLDDVELPYGSSLSFRFGTMPRPDSQNLYYRLSDGEPWQTLEGGQLTLEHLNSGEYHLQVSSQSQVAAGLIGLESRFKVKQPWYLSSLAIFGFLAATLIIMGLLTYWRSRYMVQVNRALAAQVTLKTNQLRHQSRVLLASNQQLRKQIQVRNLLVDHVAQSIKSSVDHLASKYPQAIDALTQDHFAKAYWQLNELRSVPDESCGGSQNYNLSQITQSVVDVWKEDFSKAGILVEIIDENKSSRIALESFNLDVIFNSIFANIIKRSYRGQTVKIMLSEGSESVWLNFIDYGSQLTNKVSLSRASSGNANDLGIDSISQLVSESGGHLAVFTSESQNKIEITWPVAQELSHVDEPLSEFAPDKELEDLVSPEDEWLQKVYQLVAEHYHDAEFGTASAAKMLFMSERSLQRRFKSASSRTLKDYLTEVRLETACEQLLAGEKISEVAFNCGFNDPSYFSQKFRLYFGLPPSKFALTQENQ</sequence>
<dbReference type="InterPro" id="IPR036890">
    <property type="entry name" value="HATPase_C_sf"/>
</dbReference>
<evidence type="ECO:0000256" key="3">
    <source>
        <dbReference type="ARBA" id="ARBA00023163"/>
    </source>
</evidence>
<dbReference type="InterPro" id="IPR020449">
    <property type="entry name" value="Tscrpt_reg_AraC-type_HTH"/>
</dbReference>
<dbReference type="PANTHER" id="PTHR43280">
    <property type="entry name" value="ARAC-FAMILY TRANSCRIPTIONAL REGULATOR"/>
    <property type="match status" value="1"/>
</dbReference>
<organism evidence="7 8">
    <name type="scientific">Vibrio natriegens NBRC 15636 = ATCC 14048 = DSM 759</name>
    <dbReference type="NCBI Taxonomy" id="1219067"/>
    <lineage>
        <taxon>Bacteria</taxon>
        <taxon>Pseudomonadati</taxon>
        <taxon>Pseudomonadota</taxon>
        <taxon>Gammaproteobacteria</taxon>
        <taxon>Vibrionales</taxon>
        <taxon>Vibrionaceae</taxon>
        <taxon>Vibrio</taxon>
    </lineage>
</organism>
<dbReference type="PROSITE" id="PS51257">
    <property type="entry name" value="PROKAR_LIPOPROTEIN"/>
    <property type="match status" value="1"/>
</dbReference>
<keyword evidence="4" id="KW-0812">Transmembrane</keyword>
<feature type="signal peptide" evidence="5">
    <location>
        <begin position="1"/>
        <end position="20"/>
    </location>
</feature>
<keyword evidence="4" id="KW-1133">Transmembrane helix</keyword>
<dbReference type="GO" id="GO:0003700">
    <property type="term" value="F:DNA-binding transcription factor activity"/>
    <property type="evidence" value="ECO:0007669"/>
    <property type="project" value="InterPro"/>
</dbReference>
<dbReference type="RefSeq" id="WP_020336310.1">
    <property type="nucleotide sequence ID" value="NZ_ATFJ01000043.1"/>
</dbReference>
<evidence type="ECO:0000256" key="4">
    <source>
        <dbReference type="SAM" id="Phobius"/>
    </source>
</evidence>
<dbReference type="PROSITE" id="PS00041">
    <property type="entry name" value="HTH_ARAC_FAMILY_1"/>
    <property type="match status" value="1"/>
</dbReference>
<evidence type="ECO:0000256" key="5">
    <source>
        <dbReference type="SAM" id="SignalP"/>
    </source>
</evidence>
<evidence type="ECO:0000256" key="2">
    <source>
        <dbReference type="ARBA" id="ARBA00023125"/>
    </source>
</evidence>
<dbReference type="GO" id="GO:0016226">
    <property type="term" value="P:iron-sulfur cluster assembly"/>
    <property type="evidence" value="ECO:0007669"/>
    <property type="project" value="InterPro"/>
</dbReference>
<keyword evidence="8" id="KW-1185">Reference proteome</keyword>
<feature type="domain" description="HTH araC/xylS-type" evidence="6">
    <location>
        <begin position="1020"/>
        <end position="1118"/>
    </location>
</feature>
<keyword evidence="1" id="KW-0805">Transcription regulation</keyword>
<dbReference type="GO" id="GO:0008199">
    <property type="term" value="F:ferric iron binding"/>
    <property type="evidence" value="ECO:0007669"/>
    <property type="project" value="InterPro"/>
</dbReference>
<dbReference type="PROSITE" id="PS50810">
    <property type="entry name" value="FRATAXIN_2"/>
    <property type="match status" value="1"/>
</dbReference>
<dbReference type="InterPro" id="IPR018062">
    <property type="entry name" value="HTH_AraC-typ_CS"/>
</dbReference>
<dbReference type="Gene3D" id="3.30.565.10">
    <property type="entry name" value="Histidine kinase-like ATPase, C-terminal domain"/>
    <property type="match status" value="1"/>
</dbReference>
<protein>
    <submittedName>
        <fullName evidence="7">AraC family transcriptional regulator</fullName>
    </submittedName>
</protein>